<dbReference type="STRING" id="990268.JCM19235_3423"/>
<keyword evidence="2" id="KW-1185">Reference proteome</keyword>
<organism evidence="1 2">
    <name type="scientific">Vibrio maritimus</name>
    <dbReference type="NCBI Taxonomy" id="990268"/>
    <lineage>
        <taxon>Bacteria</taxon>
        <taxon>Pseudomonadati</taxon>
        <taxon>Pseudomonadota</taxon>
        <taxon>Gammaproteobacteria</taxon>
        <taxon>Vibrionales</taxon>
        <taxon>Vibrionaceae</taxon>
        <taxon>Vibrio</taxon>
    </lineage>
</organism>
<dbReference type="AlphaFoldDB" id="A0A090RYQ6"/>
<gene>
    <name evidence="1" type="ORF">JCM19235_3423</name>
</gene>
<protein>
    <submittedName>
        <fullName evidence="1">Sodium-solute symporter putative</fullName>
    </submittedName>
</protein>
<accession>A0A090RYQ6</accession>
<sequence>MPSWFIAGQGVDLAAHYPDAGSKAGDFAYLYFVQDLCQRVWLAY</sequence>
<evidence type="ECO:0000313" key="2">
    <source>
        <dbReference type="Proteomes" id="UP000029228"/>
    </source>
</evidence>
<proteinExistence type="predicted"/>
<dbReference type="EMBL" id="BBMR01000006">
    <property type="protein sequence ID" value="GAL20421.1"/>
    <property type="molecule type" value="Genomic_DNA"/>
</dbReference>
<reference evidence="1 2" key="1">
    <citation type="submission" date="2014-09" db="EMBL/GenBank/DDBJ databases">
        <title>Vibrio maritimus JCM 19235. (C45) whole genome shotgun sequence.</title>
        <authorList>
            <person name="Sawabe T."/>
            <person name="Meirelles P."/>
            <person name="Nakanishi M."/>
            <person name="Sayaka M."/>
            <person name="Hattori M."/>
            <person name="Ohkuma M."/>
        </authorList>
    </citation>
    <scope>NUCLEOTIDE SEQUENCE [LARGE SCALE GENOMIC DNA]</scope>
    <source>
        <strain evidence="2">JCM19235</strain>
    </source>
</reference>
<dbReference type="Proteomes" id="UP000029228">
    <property type="component" value="Unassembled WGS sequence"/>
</dbReference>
<comment type="caution">
    <text evidence="1">The sequence shown here is derived from an EMBL/GenBank/DDBJ whole genome shotgun (WGS) entry which is preliminary data.</text>
</comment>
<evidence type="ECO:0000313" key="1">
    <source>
        <dbReference type="EMBL" id="GAL20421.1"/>
    </source>
</evidence>
<name>A0A090RYQ6_9VIBR</name>